<dbReference type="GO" id="GO:0016874">
    <property type="term" value="F:ligase activity"/>
    <property type="evidence" value="ECO:0007669"/>
    <property type="project" value="UniProtKB-KW"/>
</dbReference>
<dbReference type="GO" id="GO:0006633">
    <property type="term" value="P:fatty acid biosynthetic process"/>
    <property type="evidence" value="ECO:0007669"/>
    <property type="project" value="TreeGrafter"/>
</dbReference>
<dbReference type="Gene3D" id="3.30.300.30">
    <property type="match status" value="1"/>
</dbReference>
<dbReference type="PROSITE" id="PS50075">
    <property type="entry name" value="CARRIER"/>
    <property type="match status" value="1"/>
</dbReference>
<evidence type="ECO:0000313" key="7">
    <source>
        <dbReference type="Proteomes" id="UP000320176"/>
    </source>
</evidence>
<dbReference type="SMART" id="SM01294">
    <property type="entry name" value="PKS_PP_betabranch"/>
    <property type="match status" value="1"/>
</dbReference>
<dbReference type="Pfam" id="PF00501">
    <property type="entry name" value="AMP-binding"/>
    <property type="match status" value="1"/>
</dbReference>
<dbReference type="InterPro" id="IPR020845">
    <property type="entry name" value="AMP-binding_CS"/>
</dbReference>
<dbReference type="SUPFAM" id="SSF47336">
    <property type="entry name" value="ACP-like"/>
    <property type="match status" value="1"/>
</dbReference>
<dbReference type="OrthoDB" id="219272at2"/>
<evidence type="ECO:0000256" key="2">
    <source>
        <dbReference type="ARBA" id="ARBA00022450"/>
    </source>
</evidence>
<evidence type="ECO:0000256" key="1">
    <source>
        <dbReference type="ARBA" id="ARBA00006432"/>
    </source>
</evidence>
<dbReference type="GO" id="GO:0005886">
    <property type="term" value="C:plasma membrane"/>
    <property type="evidence" value="ECO:0007669"/>
    <property type="project" value="TreeGrafter"/>
</dbReference>
<dbReference type="InterPro" id="IPR020806">
    <property type="entry name" value="PKS_PP-bd"/>
</dbReference>
<dbReference type="InterPro" id="IPR040097">
    <property type="entry name" value="FAAL/FAAC"/>
</dbReference>
<dbReference type="InterPro" id="IPR045851">
    <property type="entry name" value="AMP-bd_C_sf"/>
</dbReference>
<dbReference type="EC" id="6.2.1.-" evidence="6"/>
<dbReference type="SMART" id="SM00823">
    <property type="entry name" value="PKS_PP"/>
    <property type="match status" value="1"/>
</dbReference>
<evidence type="ECO:0000259" key="5">
    <source>
        <dbReference type="PROSITE" id="PS50075"/>
    </source>
</evidence>
<comment type="caution">
    <text evidence="6">The sequence shown here is derived from an EMBL/GenBank/DDBJ whole genome shotgun (WGS) entry which is preliminary data.</text>
</comment>
<dbReference type="GO" id="GO:0070566">
    <property type="term" value="F:adenylyltransferase activity"/>
    <property type="evidence" value="ECO:0007669"/>
    <property type="project" value="TreeGrafter"/>
</dbReference>
<dbReference type="FunFam" id="3.40.50.12780:FF:000013">
    <property type="entry name" value="Long-chain-fatty-acid--AMP ligase FadD32"/>
    <property type="match status" value="1"/>
</dbReference>
<dbReference type="Pfam" id="PF00550">
    <property type="entry name" value="PP-binding"/>
    <property type="match status" value="1"/>
</dbReference>
<organism evidence="6 7">
    <name type="scientific">Stieleria varia</name>
    <dbReference type="NCBI Taxonomy" id="2528005"/>
    <lineage>
        <taxon>Bacteria</taxon>
        <taxon>Pseudomonadati</taxon>
        <taxon>Planctomycetota</taxon>
        <taxon>Planctomycetia</taxon>
        <taxon>Pirellulales</taxon>
        <taxon>Pirellulaceae</taxon>
        <taxon>Stieleria</taxon>
    </lineage>
</organism>
<dbReference type="InterPro" id="IPR000873">
    <property type="entry name" value="AMP-dep_synth/lig_dom"/>
</dbReference>
<keyword evidence="4 6" id="KW-0436">Ligase</keyword>
<keyword evidence="2" id="KW-0596">Phosphopantetheine</keyword>
<accession>A0A5C6B0F3</accession>
<dbReference type="Gene3D" id="1.10.1200.10">
    <property type="entry name" value="ACP-like"/>
    <property type="match status" value="1"/>
</dbReference>
<dbReference type="InterPro" id="IPR036736">
    <property type="entry name" value="ACP-like_sf"/>
</dbReference>
<dbReference type="CDD" id="cd05931">
    <property type="entry name" value="FAAL"/>
    <property type="match status" value="1"/>
</dbReference>
<protein>
    <submittedName>
        <fullName evidence="6">Putative fatty-acid--CoA ligase fadD21</fullName>
        <ecNumber evidence="6">6.2.1.-</ecNumber>
    </submittedName>
</protein>
<dbReference type="SUPFAM" id="SSF56801">
    <property type="entry name" value="Acetyl-CoA synthetase-like"/>
    <property type="match status" value="1"/>
</dbReference>
<feature type="domain" description="Carrier" evidence="5">
    <location>
        <begin position="624"/>
        <end position="702"/>
    </location>
</feature>
<dbReference type="EMBL" id="SJPN01000003">
    <property type="protein sequence ID" value="TWU04872.1"/>
    <property type="molecule type" value="Genomic_DNA"/>
</dbReference>
<dbReference type="GO" id="GO:0071766">
    <property type="term" value="P:Actinobacterium-type cell wall biogenesis"/>
    <property type="evidence" value="ECO:0007669"/>
    <property type="project" value="UniProtKB-ARBA"/>
</dbReference>
<proteinExistence type="inferred from homology"/>
<evidence type="ECO:0000313" key="6">
    <source>
        <dbReference type="EMBL" id="TWU04872.1"/>
    </source>
</evidence>
<dbReference type="PANTHER" id="PTHR22754">
    <property type="entry name" value="DISCO-INTERACTING PROTEIN 2 DIP2 -RELATED"/>
    <property type="match status" value="1"/>
</dbReference>
<dbReference type="GO" id="GO:0031177">
    <property type="term" value="F:phosphopantetheine binding"/>
    <property type="evidence" value="ECO:0007669"/>
    <property type="project" value="InterPro"/>
</dbReference>
<evidence type="ECO:0000256" key="3">
    <source>
        <dbReference type="ARBA" id="ARBA00022553"/>
    </source>
</evidence>
<dbReference type="PROSITE" id="PS00455">
    <property type="entry name" value="AMP_BINDING"/>
    <property type="match status" value="1"/>
</dbReference>
<gene>
    <name evidence="6" type="ORF">Pla52n_29170</name>
</gene>
<dbReference type="InterPro" id="IPR042099">
    <property type="entry name" value="ANL_N_sf"/>
</dbReference>
<sequence>MSATGPHKSMTLPEWIGLRSQRHPDRPAVTYIDDSGSRETWTYRQLWLFASELARRMPASQSAELSNGAKKLAPRAALLFPQGLEFLAGFLGCQLAGWTPVPTCFPKPNREMPRLNSVMIDCSPDAIVTTAEVHTTLAVDKLPELSHQVAIIDTDRPGDEVAGDGLDPESLPISLDDLAFLQYTSGSTSEPKGVMVHQSNVMANLEAIRDGFQIQWQDDDATDVATGVFWLPYYHDMGLIGGILEALYIGGHTVLLSPRAFLQRPLRWLQAISEFGASISGAPNFAYQLCVDRIPPDQSDGVDLSRWKLAFSGAEPVLPRTLKDFAHRFESCGFSKNAFYPCYGLAESTLLAAGGDGPSAPTVLSVSRASVEQGKPTIVDPNTADRASKRSQQKIVSCGTPRLNTEIILVDPSTRQQVDEGTIGEVWMRGPSVTSGYWGREQATDEQFKAALADDPDGNQYLRSGDLGFQHDGELYLTGRHKDVIIIRGRNLFPQDIEVTVSEVVGSDFGNSAALAVRSTGNDDLAIVAELPRHCDESEYPRIVRDIRRAVIEVHEVDPQHIWLVRPATIPLTTSGKVQRSLCRERFEAGEIATRHRYDRSSISEQVPIAFPEIAQPISENQREGITLLVEDWMTQWLVSRAGVDPNDIAPERSFEQYGLDSMTAVELSGETQDWSGVELTPVVAWTHPTITGLSAYIVNEMINAPLPTASPSPENAG</sequence>
<keyword evidence="3" id="KW-0597">Phosphoprotein</keyword>
<reference evidence="6 7" key="1">
    <citation type="submission" date="2019-02" db="EMBL/GenBank/DDBJ databases">
        <title>Deep-cultivation of Planctomycetes and their phenomic and genomic characterization uncovers novel biology.</title>
        <authorList>
            <person name="Wiegand S."/>
            <person name="Jogler M."/>
            <person name="Boedeker C."/>
            <person name="Pinto D."/>
            <person name="Vollmers J."/>
            <person name="Rivas-Marin E."/>
            <person name="Kohn T."/>
            <person name="Peeters S.H."/>
            <person name="Heuer A."/>
            <person name="Rast P."/>
            <person name="Oberbeckmann S."/>
            <person name="Bunk B."/>
            <person name="Jeske O."/>
            <person name="Meyerdierks A."/>
            <person name="Storesund J.E."/>
            <person name="Kallscheuer N."/>
            <person name="Luecker S."/>
            <person name="Lage O.M."/>
            <person name="Pohl T."/>
            <person name="Merkel B.J."/>
            <person name="Hornburger P."/>
            <person name="Mueller R.-W."/>
            <person name="Bruemmer F."/>
            <person name="Labrenz M."/>
            <person name="Spormann A.M."/>
            <person name="Op Den Camp H."/>
            <person name="Overmann J."/>
            <person name="Amann R."/>
            <person name="Jetten M.S.M."/>
            <person name="Mascher T."/>
            <person name="Medema M.H."/>
            <person name="Devos D.P."/>
            <person name="Kaster A.-K."/>
            <person name="Ovreas L."/>
            <person name="Rohde M."/>
            <person name="Galperin M.Y."/>
            <person name="Jogler C."/>
        </authorList>
    </citation>
    <scope>NUCLEOTIDE SEQUENCE [LARGE SCALE GENOMIC DNA]</scope>
    <source>
        <strain evidence="6 7">Pla52n</strain>
    </source>
</reference>
<dbReference type="AlphaFoldDB" id="A0A5C6B0F3"/>
<evidence type="ECO:0000256" key="4">
    <source>
        <dbReference type="ARBA" id="ARBA00022598"/>
    </source>
</evidence>
<dbReference type="PANTHER" id="PTHR22754:SF32">
    <property type="entry name" value="DISCO-INTERACTING PROTEIN 2"/>
    <property type="match status" value="1"/>
</dbReference>
<dbReference type="InterPro" id="IPR009081">
    <property type="entry name" value="PP-bd_ACP"/>
</dbReference>
<dbReference type="Gene3D" id="3.40.50.12780">
    <property type="entry name" value="N-terminal domain of ligase-like"/>
    <property type="match status" value="1"/>
</dbReference>
<comment type="similarity">
    <text evidence="1">Belongs to the ATP-dependent AMP-binding enzyme family.</text>
</comment>
<name>A0A5C6B0F3_9BACT</name>
<keyword evidence="7" id="KW-1185">Reference proteome</keyword>
<dbReference type="Proteomes" id="UP000320176">
    <property type="component" value="Unassembled WGS sequence"/>
</dbReference>